<dbReference type="AlphaFoldDB" id="A0AAD7C6U3"/>
<accession>A0AAD7C6U3</accession>
<comment type="caution">
    <text evidence="1">The sequence shown here is derived from an EMBL/GenBank/DDBJ whole genome shotgun (WGS) entry which is preliminary data.</text>
</comment>
<dbReference type="Proteomes" id="UP001221757">
    <property type="component" value="Unassembled WGS sequence"/>
</dbReference>
<dbReference type="EMBL" id="JARKIE010000422">
    <property type="protein sequence ID" value="KAJ7640656.1"/>
    <property type="molecule type" value="Genomic_DNA"/>
</dbReference>
<proteinExistence type="predicted"/>
<gene>
    <name evidence="1" type="ORF">B0H17DRAFT_1275687</name>
</gene>
<keyword evidence="2" id="KW-1185">Reference proteome</keyword>
<evidence type="ECO:0000313" key="1">
    <source>
        <dbReference type="EMBL" id="KAJ7640656.1"/>
    </source>
</evidence>
<protein>
    <submittedName>
        <fullName evidence="1">Uncharacterized protein</fullName>
    </submittedName>
</protein>
<evidence type="ECO:0000313" key="2">
    <source>
        <dbReference type="Proteomes" id="UP001221757"/>
    </source>
</evidence>
<organism evidence="1 2">
    <name type="scientific">Mycena rosella</name>
    <name type="common">Pink bonnet</name>
    <name type="synonym">Agaricus rosellus</name>
    <dbReference type="NCBI Taxonomy" id="1033263"/>
    <lineage>
        <taxon>Eukaryota</taxon>
        <taxon>Fungi</taxon>
        <taxon>Dikarya</taxon>
        <taxon>Basidiomycota</taxon>
        <taxon>Agaricomycotina</taxon>
        <taxon>Agaricomycetes</taxon>
        <taxon>Agaricomycetidae</taxon>
        <taxon>Agaricales</taxon>
        <taxon>Marasmiineae</taxon>
        <taxon>Mycenaceae</taxon>
        <taxon>Mycena</taxon>
    </lineage>
</organism>
<reference evidence="1" key="1">
    <citation type="submission" date="2023-03" db="EMBL/GenBank/DDBJ databases">
        <title>Massive genome expansion in bonnet fungi (Mycena s.s.) driven by repeated elements and novel gene families across ecological guilds.</title>
        <authorList>
            <consortium name="Lawrence Berkeley National Laboratory"/>
            <person name="Harder C.B."/>
            <person name="Miyauchi S."/>
            <person name="Viragh M."/>
            <person name="Kuo A."/>
            <person name="Thoen E."/>
            <person name="Andreopoulos B."/>
            <person name="Lu D."/>
            <person name="Skrede I."/>
            <person name="Drula E."/>
            <person name="Henrissat B."/>
            <person name="Morin E."/>
            <person name="Kohler A."/>
            <person name="Barry K."/>
            <person name="LaButti K."/>
            <person name="Morin E."/>
            <person name="Salamov A."/>
            <person name="Lipzen A."/>
            <person name="Mereny Z."/>
            <person name="Hegedus B."/>
            <person name="Baldrian P."/>
            <person name="Stursova M."/>
            <person name="Weitz H."/>
            <person name="Taylor A."/>
            <person name="Grigoriev I.V."/>
            <person name="Nagy L.G."/>
            <person name="Martin F."/>
            <person name="Kauserud H."/>
        </authorList>
    </citation>
    <scope>NUCLEOTIDE SEQUENCE</scope>
    <source>
        <strain evidence="1">CBHHK067</strain>
    </source>
</reference>
<name>A0AAD7C6U3_MYCRO</name>
<sequence>MTRYSFLSSRSCLTPLSPPASSSGSPARGLRSAAARAFAAFNSVHLVRGSSRQTRSELEDRGVIKPARGRRVPVEAEDVGVRGRSPADRASHTRRVDLHAPPPLLCKISSCGPATPAPSLSRPGLSDLPPLRLRNIGLVTTRPSDIITLVFAKTATDRCSCPMTCAYTHRFQLTQCFSPATRPNRRYSRLPLAPPHHPSGLFLCASRAADFGGLEDAGARRVCACAFFYRVLGFPSELNIILSDCGWKVAVLCGVRTARWSPSPAPPSSAARLPVPIALAERRDSPMPRRGRCTKVLSIPAAHPPIHRTLAPLRRPAPPTFPSL</sequence>